<sequence length="313" mass="34193">MPQPRGTKRPCPSPDPEPATAFDFRRKNQSYDLDSKPLRSFFDDNKSTPFTNATTIQYTEVTARPPPTNVTVPHLPAFPTHTLPAATSFAPAWTPMLVSGNYTFDTAGPSTSLQATRGISEDHLASLSVRRRAPPCPATFHSPASYSQLTNELMSTLASLGETITKLSAMLTQKESELMELTKEHQRMRDLADKQQHTIENLQHGIEERDARIGALENKIRMALIEVEAQCNDTRDTELYLGHAAGAEDASESLCFGLILRSPIIAELDAPCPTSTEEEASVTTSQSLTSQSSFALVHGQQTPPTSLRSSPAL</sequence>
<reference evidence="3 4" key="1">
    <citation type="journal article" date="2015" name="Fungal Genet. Biol.">
        <title>Evolution of novel wood decay mechanisms in Agaricales revealed by the genome sequences of Fistulina hepatica and Cylindrobasidium torrendii.</title>
        <authorList>
            <person name="Floudas D."/>
            <person name="Held B.W."/>
            <person name="Riley R."/>
            <person name="Nagy L.G."/>
            <person name="Koehler G."/>
            <person name="Ransdell A.S."/>
            <person name="Younus H."/>
            <person name="Chow J."/>
            <person name="Chiniquy J."/>
            <person name="Lipzen A."/>
            <person name="Tritt A."/>
            <person name="Sun H."/>
            <person name="Haridas S."/>
            <person name="LaButti K."/>
            <person name="Ohm R.A."/>
            <person name="Kues U."/>
            <person name="Blanchette R.A."/>
            <person name="Grigoriev I.V."/>
            <person name="Minto R.E."/>
            <person name="Hibbett D.S."/>
        </authorList>
    </citation>
    <scope>NUCLEOTIDE SEQUENCE [LARGE SCALE GENOMIC DNA]</scope>
    <source>
        <strain evidence="3 4">FP15055 ss-10</strain>
    </source>
</reference>
<dbReference type="Proteomes" id="UP000054007">
    <property type="component" value="Unassembled WGS sequence"/>
</dbReference>
<dbReference type="AlphaFoldDB" id="A0A0D7B796"/>
<feature type="region of interest" description="Disordered" evidence="2">
    <location>
        <begin position="275"/>
        <end position="313"/>
    </location>
</feature>
<feature type="compositionally biased region" description="Low complexity" evidence="2">
    <location>
        <begin position="281"/>
        <end position="293"/>
    </location>
</feature>
<name>A0A0D7B796_9AGAR</name>
<evidence type="ECO:0000256" key="1">
    <source>
        <dbReference type="SAM" id="Coils"/>
    </source>
</evidence>
<proteinExistence type="predicted"/>
<organism evidence="3 4">
    <name type="scientific">Cylindrobasidium torrendii FP15055 ss-10</name>
    <dbReference type="NCBI Taxonomy" id="1314674"/>
    <lineage>
        <taxon>Eukaryota</taxon>
        <taxon>Fungi</taxon>
        <taxon>Dikarya</taxon>
        <taxon>Basidiomycota</taxon>
        <taxon>Agaricomycotina</taxon>
        <taxon>Agaricomycetes</taxon>
        <taxon>Agaricomycetidae</taxon>
        <taxon>Agaricales</taxon>
        <taxon>Marasmiineae</taxon>
        <taxon>Physalacriaceae</taxon>
        <taxon>Cylindrobasidium</taxon>
    </lineage>
</organism>
<gene>
    <name evidence="3" type="ORF">CYLTODRAFT_491798</name>
</gene>
<feature type="compositionally biased region" description="Polar residues" evidence="2">
    <location>
        <begin position="299"/>
        <end position="313"/>
    </location>
</feature>
<dbReference type="EMBL" id="KN880567">
    <property type="protein sequence ID" value="KIY66059.1"/>
    <property type="molecule type" value="Genomic_DNA"/>
</dbReference>
<keyword evidence="1" id="KW-0175">Coiled coil</keyword>
<feature type="coiled-coil region" evidence="1">
    <location>
        <begin position="164"/>
        <end position="219"/>
    </location>
</feature>
<feature type="region of interest" description="Disordered" evidence="2">
    <location>
        <begin position="1"/>
        <end position="29"/>
    </location>
</feature>
<evidence type="ECO:0000313" key="3">
    <source>
        <dbReference type="EMBL" id="KIY66059.1"/>
    </source>
</evidence>
<protein>
    <submittedName>
        <fullName evidence="3">Uncharacterized protein</fullName>
    </submittedName>
</protein>
<accession>A0A0D7B796</accession>
<evidence type="ECO:0000256" key="2">
    <source>
        <dbReference type="SAM" id="MobiDB-lite"/>
    </source>
</evidence>
<evidence type="ECO:0000313" key="4">
    <source>
        <dbReference type="Proteomes" id="UP000054007"/>
    </source>
</evidence>
<keyword evidence="4" id="KW-1185">Reference proteome</keyword>